<gene>
    <name evidence="2" type="ORF">L9F63_028061</name>
</gene>
<reference evidence="2" key="1">
    <citation type="journal article" date="2023" name="IScience">
        <title>Live-bearing cockroach genome reveals convergent evolutionary mechanisms linked to viviparity in insects and beyond.</title>
        <authorList>
            <person name="Fouks B."/>
            <person name="Harrison M.C."/>
            <person name="Mikhailova A.A."/>
            <person name="Marchal E."/>
            <person name="English S."/>
            <person name="Carruthers M."/>
            <person name="Jennings E.C."/>
            <person name="Chiamaka E.L."/>
            <person name="Frigard R.A."/>
            <person name="Pippel M."/>
            <person name="Attardo G.M."/>
            <person name="Benoit J.B."/>
            <person name="Bornberg-Bauer E."/>
            <person name="Tobe S.S."/>
        </authorList>
    </citation>
    <scope>NUCLEOTIDE SEQUENCE</scope>
    <source>
        <strain evidence="2">Stay&amp;Tobe</strain>
    </source>
</reference>
<dbReference type="SUPFAM" id="SSF46689">
    <property type="entry name" value="Homeodomain-like"/>
    <property type="match status" value="1"/>
</dbReference>
<evidence type="ECO:0008006" key="4">
    <source>
        <dbReference type="Google" id="ProtNLM"/>
    </source>
</evidence>
<protein>
    <recommendedName>
        <fullName evidence="4">HTH psq-type domain-containing protein</fullName>
    </recommendedName>
</protein>
<reference evidence="2" key="2">
    <citation type="submission" date="2023-05" db="EMBL/GenBank/DDBJ databases">
        <authorList>
            <person name="Fouks B."/>
        </authorList>
    </citation>
    <scope>NUCLEOTIDE SEQUENCE</scope>
    <source>
        <strain evidence="2">Stay&amp;Tobe</strain>
        <tissue evidence="2">Testes</tissue>
    </source>
</reference>
<dbReference type="GO" id="GO:0005634">
    <property type="term" value="C:nucleus"/>
    <property type="evidence" value="ECO:0007669"/>
    <property type="project" value="UniProtKB-SubCell"/>
</dbReference>
<dbReference type="Gene3D" id="1.10.10.60">
    <property type="entry name" value="Homeodomain-like"/>
    <property type="match status" value="1"/>
</dbReference>
<dbReference type="Proteomes" id="UP001233999">
    <property type="component" value="Unassembled WGS sequence"/>
</dbReference>
<comment type="caution">
    <text evidence="2">The sequence shown here is derived from an EMBL/GenBank/DDBJ whole genome shotgun (WGS) entry which is preliminary data.</text>
</comment>
<sequence>MVYSYKRKTNQGSWSEDDMRRAMEEVKSKGLSLKSASKRYNVPIFDAIPAYEEGICAKKN</sequence>
<dbReference type="EMBL" id="JASPKZ010005251">
    <property type="protein sequence ID" value="KAJ9589155.1"/>
    <property type="molecule type" value="Genomic_DNA"/>
</dbReference>
<comment type="subcellular location">
    <subcellularLocation>
        <location evidence="1">Nucleus</location>
    </subcellularLocation>
</comment>
<keyword evidence="3" id="KW-1185">Reference proteome</keyword>
<name>A0AAD7ZYW9_DIPPU</name>
<dbReference type="AlphaFoldDB" id="A0AAD7ZYW9"/>
<evidence type="ECO:0000313" key="2">
    <source>
        <dbReference type="EMBL" id="KAJ9589155.1"/>
    </source>
</evidence>
<dbReference type="InterPro" id="IPR009057">
    <property type="entry name" value="Homeodomain-like_sf"/>
</dbReference>
<evidence type="ECO:0000313" key="3">
    <source>
        <dbReference type="Proteomes" id="UP001233999"/>
    </source>
</evidence>
<proteinExistence type="predicted"/>
<accession>A0AAD7ZYW9</accession>
<evidence type="ECO:0000256" key="1">
    <source>
        <dbReference type="ARBA" id="ARBA00004123"/>
    </source>
</evidence>
<organism evidence="2 3">
    <name type="scientific">Diploptera punctata</name>
    <name type="common">Pacific beetle cockroach</name>
    <dbReference type="NCBI Taxonomy" id="6984"/>
    <lineage>
        <taxon>Eukaryota</taxon>
        <taxon>Metazoa</taxon>
        <taxon>Ecdysozoa</taxon>
        <taxon>Arthropoda</taxon>
        <taxon>Hexapoda</taxon>
        <taxon>Insecta</taxon>
        <taxon>Pterygota</taxon>
        <taxon>Neoptera</taxon>
        <taxon>Polyneoptera</taxon>
        <taxon>Dictyoptera</taxon>
        <taxon>Blattodea</taxon>
        <taxon>Blaberoidea</taxon>
        <taxon>Blaberidae</taxon>
        <taxon>Diplopterinae</taxon>
        <taxon>Diploptera</taxon>
    </lineage>
</organism>